<evidence type="ECO:0000259" key="1">
    <source>
        <dbReference type="Pfam" id="PF07398"/>
    </source>
</evidence>
<evidence type="ECO:0008006" key="5">
    <source>
        <dbReference type="Google" id="ProtNLM"/>
    </source>
</evidence>
<feature type="domain" description="MDMPI C-terminal" evidence="1">
    <location>
        <begin position="157"/>
        <end position="261"/>
    </location>
</feature>
<dbReference type="Proteomes" id="UP000631535">
    <property type="component" value="Unassembled WGS sequence"/>
</dbReference>
<organism evidence="3 4">
    <name type="scientific">Streptomyces daqingensis</name>
    <dbReference type="NCBI Taxonomy" id="1472640"/>
    <lineage>
        <taxon>Bacteria</taxon>
        <taxon>Bacillati</taxon>
        <taxon>Actinomycetota</taxon>
        <taxon>Actinomycetes</taxon>
        <taxon>Kitasatosporales</taxon>
        <taxon>Streptomycetaceae</taxon>
        <taxon>Streptomyces</taxon>
    </lineage>
</organism>
<dbReference type="EMBL" id="BMMP01000004">
    <property type="protein sequence ID" value="GGO46745.1"/>
    <property type="molecule type" value="Genomic_DNA"/>
</dbReference>
<comment type="caution">
    <text evidence="3">The sequence shown here is derived from an EMBL/GenBank/DDBJ whole genome shotgun (WGS) entry which is preliminary data.</text>
</comment>
<dbReference type="SUPFAM" id="SSF109854">
    <property type="entry name" value="DinB/YfiT-like putative metalloenzymes"/>
    <property type="match status" value="1"/>
</dbReference>
<dbReference type="PANTHER" id="PTHR40758">
    <property type="entry name" value="CONSERVED PROTEIN"/>
    <property type="match status" value="1"/>
</dbReference>
<reference evidence="4" key="1">
    <citation type="journal article" date="2019" name="Int. J. Syst. Evol. Microbiol.">
        <title>The Global Catalogue of Microorganisms (GCM) 10K type strain sequencing project: providing services to taxonomists for standard genome sequencing and annotation.</title>
        <authorList>
            <consortium name="The Broad Institute Genomics Platform"/>
            <consortium name="The Broad Institute Genome Sequencing Center for Infectious Disease"/>
            <person name="Wu L."/>
            <person name="Ma J."/>
        </authorList>
    </citation>
    <scope>NUCLEOTIDE SEQUENCE [LARGE SCALE GENOMIC DNA]</scope>
    <source>
        <strain evidence="4">CGMCC 4.7178</strain>
    </source>
</reference>
<dbReference type="PANTHER" id="PTHR40758:SF1">
    <property type="entry name" value="CONSERVED PROTEIN"/>
    <property type="match status" value="1"/>
</dbReference>
<dbReference type="Pfam" id="PF07398">
    <property type="entry name" value="MDMPI_C"/>
    <property type="match status" value="1"/>
</dbReference>
<dbReference type="NCBIfam" id="TIGR03083">
    <property type="entry name" value="maleylpyruvate isomerase family mycothiol-dependent enzyme"/>
    <property type="match status" value="1"/>
</dbReference>
<sequence>MPATLEHERFCAEIIDQTRLFRDILDGTALDTPVPSCPEWALRDLAVHVGDGHRWAAEIVRTRAADAVPDEAVPGRGGPVRTSDAVGDAAALDAWLAESAQLASDELRIAGPQAAVWTFVPEGRAAFWARRRAHETLVHRADAALAAGSGFDADHVLAADCIDEWLGIIASEEAKQHRPALRTLDERAGETLHLHATDTAADVAAEWLITLGEGGISWRRSHEKASVALRAPLTDLLQVFFRRVPPTSDQVEVLGDATLLDFWLEHVSFA</sequence>
<dbReference type="InterPro" id="IPR010872">
    <property type="entry name" value="MDMPI_C-term_domain"/>
</dbReference>
<dbReference type="InterPro" id="IPR024344">
    <property type="entry name" value="MDMPI_metal-binding"/>
</dbReference>
<name>A0ABQ2M3K7_9ACTN</name>
<dbReference type="InterPro" id="IPR017517">
    <property type="entry name" value="Maleyloyr_isom"/>
</dbReference>
<evidence type="ECO:0000313" key="3">
    <source>
        <dbReference type="EMBL" id="GGO46745.1"/>
    </source>
</evidence>
<accession>A0ABQ2M3K7</accession>
<feature type="domain" description="Mycothiol-dependent maleylpyruvate isomerase metal-binding" evidence="2">
    <location>
        <begin position="12"/>
        <end position="144"/>
    </location>
</feature>
<protein>
    <recommendedName>
        <fullName evidence="5">Maleylpyruvate isomerase family mycothiol-dependent enzyme</fullName>
    </recommendedName>
</protein>
<dbReference type="Pfam" id="PF11716">
    <property type="entry name" value="MDMPI_N"/>
    <property type="match status" value="1"/>
</dbReference>
<dbReference type="InterPro" id="IPR034660">
    <property type="entry name" value="DinB/YfiT-like"/>
</dbReference>
<dbReference type="RefSeq" id="WP_189036513.1">
    <property type="nucleotide sequence ID" value="NZ_BMMP01000004.1"/>
</dbReference>
<evidence type="ECO:0000259" key="2">
    <source>
        <dbReference type="Pfam" id="PF11716"/>
    </source>
</evidence>
<evidence type="ECO:0000313" key="4">
    <source>
        <dbReference type="Proteomes" id="UP000631535"/>
    </source>
</evidence>
<gene>
    <name evidence="3" type="ORF">GCM10012287_17830</name>
</gene>
<proteinExistence type="predicted"/>
<keyword evidence="4" id="KW-1185">Reference proteome</keyword>